<feature type="region of interest" description="Disordered" evidence="1">
    <location>
        <begin position="1"/>
        <end position="49"/>
    </location>
</feature>
<dbReference type="GO" id="GO:0000775">
    <property type="term" value="C:chromosome, centromeric region"/>
    <property type="evidence" value="ECO:0007669"/>
    <property type="project" value="InterPro"/>
</dbReference>
<dbReference type="VEuPathDB" id="VectorBase:AMAM011151"/>
<evidence type="ECO:0000313" key="3">
    <source>
        <dbReference type="EnsemblMetazoa" id="AMAM011151-PA"/>
    </source>
</evidence>
<name>A0A182SQ29_9DIPT</name>
<evidence type="ECO:0000259" key="2">
    <source>
        <dbReference type="Pfam" id="PF09026"/>
    </source>
</evidence>
<feature type="compositionally biased region" description="Acidic residues" evidence="1">
    <location>
        <begin position="27"/>
        <end position="41"/>
    </location>
</feature>
<dbReference type="Proteomes" id="UP000075901">
    <property type="component" value="Unassembled WGS sequence"/>
</dbReference>
<feature type="region of interest" description="Disordered" evidence="1">
    <location>
        <begin position="140"/>
        <end position="163"/>
    </location>
</feature>
<protein>
    <recommendedName>
        <fullName evidence="2">Centromere protein CENP-B C-terminal domain-containing protein</fullName>
    </recommendedName>
</protein>
<dbReference type="EnsemblMetazoa" id="AMAM011151-RA">
    <property type="protein sequence ID" value="AMAM011151-PA"/>
    <property type="gene ID" value="AMAM011151"/>
</dbReference>
<keyword evidence="4" id="KW-1185">Reference proteome</keyword>
<feature type="domain" description="Centromere protein CENP-B C-terminal" evidence="2">
    <location>
        <begin position="7"/>
        <end position="62"/>
    </location>
</feature>
<dbReference type="AlphaFoldDB" id="A0A182SQ29"/>
<evidence type="ECO:0000256" key="1">
    <source>
        <dbReference type="SAM" id="MobiDB-lite"/>
    </source>
</evidence>
<evidence type="ECO:0000313" key="4">
    <source>
        <dbReference type="Proteomes" id="UP000075901"/>
    </source>
</evidence>
<sequence length="163" mass="16882">LKKSSYGMEEDDDDEEEEADDKGGDSTDSDFDDDEDPDEIEVPGGGKDLATVATLTKKYKTESASSSNVVGGLNRIGMAATGINKTDLQSQQPQQQQQKLQPVQQLNKITNFVMKQPSKDSIAAASGGSILSNASHTTTAMKPSVGSRIGGGVGTTPGTGGSG</sequence>
<feature type="compositionally biased region" description="Acidic residues" evidence="1">
    <location>
        <begin position="8"/>
        <end position="20"/>
    </location>
</feature>
<accession>A0A182SQ29</accession>
<proteinExistence type="predicted"/>
<dbReference type="InterPro" id="IPR015115">
    <property type="entry name" value="CenpB_C"/>
</dbReference>
<feature type="compositionally biased region" description="Gly residues" evidence="1">
    <location>
        <begin position="148"/>
        <end position="163"/>
    </location>
</feature>
<reference evidence="3" key="2">
    <citation type="submission" date="2020-05" db="UniProtKB">
        <authorList>
            <consortium name="EnsemblMetazoa"/>
        </authorList>
    </citation>
    <scope>IDENTIFICATION</scope>
    <source>
        <strain evidence="3">maculatus3</strain>
    </source>
</reference>
<reference evidence="4" key="1">
    <citation type="submission" date="2013-09" db="EMBL/GenBank/DDBJ databases">
        <title>The Genome Sequence of Anopheles maculatus species B.</title>
        <authorList>
            <consortium name="The Broad Institute Genomics Platform"/>
            <person name="Neafsey D.E."/>
            <person name="Besansky N."/>
            <person name="Howell P."/>
            <person name="Walton C."/>
            <person name="Young S.K."/>
            <person name="Zeng Q."/>
            <person name="Gargeya S."/>
            <person name="Fitzgerald M."/>
            <person name="Haas B."/>
            <person name="Abouelleil A."/>
            <person name="Allen A.W."/>
            <person name="Alvarado L."/>
            <person name="Arachchi H.M."/>
            <person name="Berlin A.M."/>
            <person name="Chapman S.B."/>
            <person name="Gainer-Dewar J."/>
            <person name="Goldberg J."/>
            <person name="Griggs A."/>
            <person name="Gujja S."/>
            <person name="Hansen M."/>
            <person name="Howarth C."/>
            <person name="Imamovic A."/>
            <person name="Ireland A."/>
            <person name="Larimer J."/>
            <person name="McCowan C."/>
            <person name="Murphy C."/>
            <person name="Pearson M."/>
            <person name="Poon T.W."/>
            <person name="Priest M."/>
            <person name="Roberts A."/>
            <person name="Saif S."/>
            <person name="Shea T."/>
            <person name="Sisk P."/>
            <person name="Sykes S."/>
            <person name="Wortman J."/>
            <person name="Nusbaum C."/>
            <person name="Birren B."/>
        </authorList>
    </citation>
    <scope>NUCLEOTIDE SEQUENCE [LARGE SCALE GENOMIC DNA]</scope>
    <source>
        <strain evidence="4">maculatus3</strain>
    </source>
</reference>
<dbReference type="GO" id="GO:0003677">
    <property type="term" value="F:DNA binding"/>
    <property type="evidence" value="ECO:0007669"/>
    <property type="project" value="InterPro"/>
</dbReference>
<organism evidence="3 4">
    <name type="scientific">Anopheles maculatus</name>
    <dbReference type="NCBI Taxonomy" id="74869"/>
    <lineage>
        <taxon>Eukaryota</taxon>
        <taxon>Metazoa</taxon>
        <taxon>Ecdysozoa</taxon>
        <taxon>Arthropoda</taxon>
        <taxon>Hexapoda</taxon>
        <taxon>Insecta</taxon>
        <taxon>Pterygota</taxon>
        <taxon>Neoptera</taxon>
        <taxon>Endopterygota</taxon>
        <taxon>Diptera</taxon>
        <taxon>Nematocera</taxon>
        <taxon>Culicoidea</taxon>
        <taxon>Culicidae</taxon>
        <taxon>Anophelinae</taxon>
        <taxon>Anopheles</taxon>
        <taxon>Anopheles maculatus group</taxon>
    </lineage>
</organism>
<dbReference type="Pfam" id="PF09026">
    <property type="entry name" value="CENP-B_dimeris"/>
    <property type="match status" value="1"/>
</dbReference>
<dbReference type="GO" id="GO:0003682">
    <property type="term" value="F:chromatin binding"/>
    <property type="evidence" value="ECO:0007669"/>
    <property type="project" value="InterPro"/>
</dbReference>